<sequence>MGSSAFINRNLQKSAILRAHSWLSLNLPPSVTKIIRMGCGTSTQRQNYPAQPVAVPTAIPAHPTESDPAKPGGPKAGSAVVLDKQATASAPDIKADAAGDGATDRQALELATSQPETEVAGENMQTGNNVQDQSKHGSVAALNQQHVPSASTNALDSAKSKAASTNALDKTASVTKSAAALSSAGGQGKTGSTVALNKSAKGSIPALTEQHVPAQKSMPALNSHTNSEVAGVASASGMSEVAVASIESKSRQDIAMGATGTTEQQGVAITVAQSGEVGTSTGGEEKGI</sequence>
<dbReference type="Proteomes" id="UP000053201">
    <property type="component" value="Unassembled WGS sequence"/>
</dbReference>
<proteinExistence type="predicted"/>
<organism evidence="2 3">
    <name type="scientific">Spizellomyces punctatus (strain DAOM BR117)</name>
    <dbReference type="NCBI Taxonomy" id="645134"/>
    <lineage>
        <taxon>Eukaryota</taxon>
        <taxon>Fungi</taxon>
        <taxon>Fungi incertae sedis</taxon>
        <taxon>Chytridiomycota</taxon>
        <taxon>Chytridiomycota incertae sedis</taxon>
        <taxon>Chytridiomycetes</taxon>
        <taxon>Spizellomycetales</taxon>
        <taxon>Spizellomycetaceae</taxon>
        <taxon>Spizellomyces</taxon>
    </lineage>
</organism>
<gene>
    <name evidence="2" type="ORF">SPPG_01927</name>
</gene>
<evidence type="ECO:0000313" key="3">
    <source>
        <dbReference type="Proteomes" id="UP000053201"/>
    </source>
</evidence>
<evidence type="ECO:0000256" key="1">
    <source>
        <dbReference type="SAM" id="MobiDB-lite"/>
    </source>
</evidence>
<dbReference type="EMBL" id="KQ257452">
    <property type="protein sequence ID" value="KND02848.1"/>
    <property type="molecule type" value="Genomic_DNA"/>
</dbReference>
<dbReference type="AlphaFoldDB" id="A0A0L0HP61"/>
<name>A0A0L0HP61_SPIPD</name>
<dbReference type="VEuPathDB" id="FungiDB:SPPG_01927"/>
<evidence type="ECO:0008006" key="4">
    <source>
        <dbReference type="Google" id="ProtNLM"/>
    </source>
</evidence>
<accession>A0A0L0HP61</accession>
<dbReference type="InParanoid" id="A0A0L0HP61"/>
<keyword evidence="3" id="KW-1185">Reference proteome</keyword>
<reference evidence="2 3" key="1">
    <citation type="submission" date="2009-08" db="EMBL/GenBank/DDBJ databases">
        <title>The Genome Sequence of Spizellomyces punctatus strain DAOM BR117.</title>
        <authorList>
            <consortium name="The Broad Institute Genome Sequencing Platform"/>
            <person name="Russ C."/>
            <person name="Cuomo C."/>
            <person name="Shea T."/>
            <person name="Young S.K."/>
            <person name="Zeng Q."/>
            <person name="Koehrsen M."/>
            <person name="Haas B."/>
            <person name="Borodovsky M."/>
            <person name="Guigo R."/>
            <person name="Alvarado L."/>
            <person name="Berlin A."/>
            <person name="Bochicchio J."/>
            <person name="Borenstein D."/>
            <person name="Chapman S."/>
            <person name="Chen Z."/>
            <person name="Engels R."/>
            <person name="Freedman E."/>
            <person name="Gellesch M."/>
            <person name="Goldberg J."/>
            <person name="Griggs A."/>
            <person name="Gujja S."/>
            <person name="Heiman D."/>
            <person name="Hepburn T."/>
            <person name="Howarth C."/>
            <person name="Jen D."/>
            <person name="Larson L."/>
            <person name="Lewis B."/>
            <person name="Mehta T."/>
            <person name="Park D."/>
            <person name="Pearson M."/>
            <person name="Roberts A."/>
            <person name="Saif S."/>
            <person name="Shenoy N."/>
            <person name="Sisk P."/>
            <person name="Stolte C."/>
            <person name="Sykes S."/>
            <person name="Thomson T."/>
            <person name="Walk T."/>
            <person name="White J."/>
            <person name="Yandava C."/>
            <person name="Burger G."/>
            <person name="Gray M.W."/>
            <person name="Holland P.W.H."/>
            <person name="King N."/>
            <person name="Lang F.B.F."/>
            <person name="Roger A.J."/>
            <person name="Ruiz-Trillo I."/>
            <person name="Lander E."/>
            <person name="Nusbaum C."/>
        </authorList>
    </citation>
    <scope>NUCLEOTIDE SEQUENCE [LARGE SCALE GENOMIC DNA]</scope>
    <source>
        <strain evidence="2 3">DAOM BR117</strain>
    </source>
</reference>
<feature type="region of interest" description="Disordered" evidence="1">
    <location>
        <begin position="58"/>
        <end position="104"/>
    </location>
</feature>
<evidence type="ECO:0000313" key="2">
    <source>
        <dbReference type="EMBL" id="KND02848.1"/>
    </source>
</evidence>
<dbReference type="RefSeq" id="XP_016610887.1">
    <property type="nucleotide sequence ID" value="XM_016750237.1"/>
</dbReference>
<dbReference type="OrthoDB" id="10393575at2759"/>
<dbReference type="GeneID" id="27685559"/>
<feature type="compositionally biased region" description="Basic and acidic residues" evidence="1">
    <location>
        <begin position="93"/>
        <end position="104"/>
    </location>
</feature>
<protein>
    <recommendedName>
        <fullName evidence="4">SMP domain-containing protein</fullName>
    </recommendedName>
</protein>